<feature type="region of interest" description="Disordered" evidence="2">
    <location>
        <begin position="41"/>
        <end position="103"/>
    </location>
</feature>
<protein>
    <submittedName>
        <fullName evidence="3">Uncharacterized protein</fullName>
    </submittedName>
</protein>
<name>A0A6A5BSV6_NAEFO</name>
<dbReference type="EMBL" id="VFQX01000034">
    <property type="protein sequence ID" value="KAF0977431.1"/>
    <property type="molecule type" value="Genomic_DNA"/>
</dbReference>
<evidence type="ECO:0000313" key="3">
    <source>
        <dbReference type="EMBL" id="KAF0977431.1"/>
    </source>
</evidence>
<evidence type="ECO:0000256" key="2">
    <source>
        <dbReference type="SAM" id="MobiDB-lite"/>
    </source>
</evidence>
<dbReference type="Proteomes" id="UP000444721">
    <property type="component" value="Unassembled WGS sequence"/>
</dbReference>
<reference evidence="3 4" key="1">
    <citation type="journal article" date="2019" name="Sci. Rep.">
        <title>Nanopore sequencing improves the draft genome of the human pathogenic amoeba Naegleria fowleri.</title>
        <authorList>
            <person name="Liechti N."/>
            <person name="Schurch N."/>
            <person name="Bruggmann R."/>
            <person name="Wittwer M."/>
        </authorList>
    </citation>
    <scope>NUCLEOTIDE SEQUENCE [LARGE SCALE GENOMIC DNA]</scope>
    <source>
        <strain evidence="3 4">ATCC 30894</strain>
    </source>
</reference>
<keyword evidence="4" id="KW-1185">Reference proteome</keyword>
<sequence>MTQQQTIKELINHLEQQQQQIKELQDAVKTLTQTVQQLIEVTKPTQPKPEQSTIKISQAQNEAQKIHPQPKPEPTQQPKQETKHLETPQLEIEQTGQPKNQTNSISIYSDSNISSSFVKFILKRFESVIEHWYIPDSKTNTLNLVIQNAETQQQILKKLHSPAVS</sequence>
<feature type="compositionally biased region" description="Polar residues" evidence="2">
    <location>
        <begin position="92"/>
        <end position="103"/>
    </location>
</feature>
<keyword evidence="1" id="KW-0175">Coiled coil</keyword>
<organism evidence="3 4">
    <name type="scientific">Naegleria fowleri</name>
    <name type="common">Brain eating amoeba</name>
    <dbReference type="NCBI Taxonomy" id="5763"/>
    <lineage>
        <taxon>Eukaryota</taxon>
        <taxon>Discoba</taxon>
        <taxon>Heterolobosea</taxon>
        <taxon>Tetramitia</taxon>
        <taxon>Eutetramitia</taxon>
        <taxon>Vahlkampfiidae</taxon>
        <taxon>Naegleria</taxon>
    </lineage>
</organism>
<feature type="compositionally biased region" description="Polar residues" evidence="2">
    <location>
        <begin position="41"/>
        <end position="63"/>
    </location>
</feature>
<feature type="coiled-coil region" evidence="1">
    <location>
        <begin position="7"/>
        <end position="41"/>
    </location>
</feature>
<evidence type="ECO:0000313" key="4">
    <source>
        <dbReference type="Proteomes" id="UP000444721"/>
    </source>
</evidence>
<evidence type="ECO:0000256" key="1">
    <source>
        <dbReference type="SAM" id="Coils"/>
    </source>
</evidence>
<gene>
    <name evidence="3" type="ORF">FDP41_003423</name>
</gene>
<proteinExistence type="predicted"/>
<dbReference type="VEuPathDB" id="AmoebaDB:FDP41_003423"/>
<comment type="caution">
    <text evidence="3">The sequence shown here is derived from an EMBL/GenBank/DDBJ whole genome shotgun (WGS) entry which is preliminary data.</text>
</comment>
<dbReference type="RefSeq" id="XP_044562144.1">
    <property type="nucleotide sequence ID" value="XM_044706726.1"/>
</dbReference>
<accession>A0A6A5BSV6</accession>
<dbReference type="GeneID" id="68110641"/>
<dbReference type="AlphaFoldDB" id="A0A6A5BSV6"/>
<dbReference type="VEuPathDB" id="AmoebaDB:NfTy_091660"/>